<dbReference type="InterPro" id="IPR001138">
    <property type="entry name" value="Zn2Cys6_DnaBD"/>
</dbReference>
<feature type="compositionally biased region" description="Low complexity" evidence="6">
    <location>
        <begin position="121"/>
        <end position="146"/>
    </location>
</feature>
<comment type="subcellular location">
    <subcellularLocation>
        <location evidence="1">Nucleus</location>
    </subcellularLocation>
</comment>
<feature type="compositionally biased region" description="Polar residues" evidence="6">
    <location>
        <begin position="803"/>
        <end position="813"/>
    </location>
</feature>
<name>A0AAD7QYW2_9ASCO</name>
<dbReference type="GO" id="GO:0008270">
    <property type="term" value="F:zinc ion binding"/>
    <property type="evidence" value="ECO:0007669"/>
    <property type="project" value="InterPro"/>
</dbReference>
<evidence type="ECO:0000256" key="5">
    <source>
        <dbReference type="ARBA" id="ARBA00023242"/>
    </source>
</evidence>
<sequence length="1010" mass="111691">MADYTALPPINVTGPTPTSVQQPPGSNMYYHGPGRLGSGIPHQQQQQDREQQIPQHSSSTAPKTLLPPPSQQLASSVSPSSSGPYSLSSLIHPTHHTGQSTSNPSQHRGVVMSSSGPEPNAAALMSPVSSASASSSPAQPLLPSIAMHSTSDQSPGAVPSSNASDDHKRSRACDHCRALKVRCVPHDETDPAGTCHRCYKSSRQCVFTVNARKRQKRTDTRVADLEKKLDELTARLAATKGQKDEETTAEREILTPRGPHEPPLTASGQTSMQTDAGGRGDPMAQMQTQNIPPPQLAVNGNSYPTPPLNAAMQQHQQQPQVRPDFSSISGLAELASLRPDELSAFCKVYNGPLGQPVDVRALRFVQPQHIEEVLRRYNVSEEMAQKAFDYFIYNMLPHMPFIYFPPNMAFREVLVSKPLTTLSILAMTIAKTKDSLEISSQLMAELYRIVAEQLFVIGNKTLDLVQCLMIMCIWYNPPEIYECNKVNIFTNCAVTVAREIGLHRPPRVHGHRKAETIFRAVQSVDTQSLECRRSWLGLYVSSCVLNMLFRDAEVIRWTTYLDQCCEVLDVNDAIPSDRTLVRLARLHKIIENIADIFHPLDCNDPVEMNDKRLVHMIRVFERNLSDWRSGLPEEDQSNVLLLTSYYSAQIYLHEVGLHNKTNRNDFTVPFTEDSIKPSPPQMTPYHAEAIVWCIATCHGLIDLFCSCDIPLLSFVPVHCLGRVTYACTILLKIALTVIKTNSLTSVCSLSMVRPEYYLGRTYQKLVLLCGEGPASLVALKFKYILGKLYLWFHTQKVSTSIESGDSSRIATPQSSVRSNSSSTDTDRASVSFRTVPEYESKLVSSFNSTHASTLEMLSSVAVQEQQTTSNDGRANSLAASMLLASYSPDEEIRMPGTNMTVYEHIREEHLLEQRQQQQRRDSASNATPVNGPGSPLPMRTAGSSYSSAPVAAEIDTDAPMPDDAFPPPSSLDLSQLLVDDEFWIDVFYRNNGQIPNVEMSAGLNNLSLPA</sequence>
<dbReference type="PROSITE" id="PS50048">
    <property type="entry name" value="ZN2_CY6_FUNGAL_2"/>
    <property type="match status" value="1"/>
</dbReference>
<feature type="domain" description="Zn(2)-C6 fungal-type" evidence="7">
    <location>
        <begin position="172"/>
        <end position="207"/>
    </location>
</feature>
<comment type="caution">
    <text evidence="8">The sequence shown here is derived from an EMBL/GenBank/DDBJ whole genome shotgun (WGS) entry which is preliminary data.</text>
</comment>
<dbReference type="EMBL" id="JARPMG010000001">
    <property type="protein sequence ID" value="KAJ8103979.1"/>
    <property type="molecule type" value="Genomic_DNA"/>
</dbReference>
<dbReference type="GO" id="GO:0005634">
    <property type="term" value="C:nucleus"/>
    <property type="evidence" value="ECO:0007669"/>
    <property type="project" value="UniProtKB-SubCell"/>
</dbReference>
<feature type="compositionally biased region" description="Polar residues" evidence="6">
    <location>
        <begin position="96"/>
        <end position="117"/>
    </location>
</feature>
<dbReference type="SUPFAM" id="SSF57701">
    <property type="entry name" value="Zn2/Cys6 DNA-binding domain"/>
    <property type="match status" value="1"/>
</dbReference>
<dbReference type="GO" id="GO:0000981">
    <property type="term" value="F:DNA-binding transcription factor activity, RNA polymerase II-specific"/>
    <property type="evidence" value="ECO:0007669"/>
    <property type="project" value="InterPro"/>
</dbReference>
<feature type="compositionally biased region" description="Polar residues" evidence="6">
    <location>
        <begin position="13"/>
        <end position="25"/>
    </location>
</feature>
<feature type="compositionally biased region" description="Low complexity" evidence="6">
    <location>
        <begin position="814"/>
        <end position="823"/>
    </location>
</feature>
<dbReference type="GO" id="GO:0000976">
    <property type="term" value="F:transcription cis-regulatory region binding"/>
    <property type="evidence" value="ECO:0007669"/>
    <property type="project" value="TreeGrafter"/>
</dbReference>
<evidence type="ECO:0000256" key="1">
    <source>
        <dbReference type="ARBA" id="ARBA00004123"/>
    </source>
</evidence>
<keyword evidence="5" id="KW-0539">Nucleus</keyword>
<dbReference type="Proteomes" id="UP001217417">
    <property type="component" value="Unassembled WGS sequence"/>
</dbReference>
<dbReference type="InterPro" id="IPR051089">
    <property type="entry name" value="prtT"/>
</dbReference>
<accession>A0AAD7QYW2</accession>
<feature type="compositionally biased region" description="Polar residues" evidence="6">
    <location>
        <begin position="147"/>
        <end position="163"/>
    </location>
</feature>
<dbReference type="PANTHER" id="PTHR31845:SF10">
    <property type="entry name" value="ZN(II)2CYS6 TRANSCRIPTION FACTOR (EUROFUNG)"/>
    <property type="match status" value="1"/>
</dbReference>
<keyword evidence="9" id="KW-1185">Reference proteome</keyword>
<protein>
    <recommendedName>
        <fullName evidence="7">Zn(2)-C6 fungal-type domain-containing protein</fullName>
    </recommendedName>
</protein>
<dbReference type="GeneID" id="80881503"/>
<dbReference type="CDD" id="cd12148">
    <property type="entry name" value="fungal_TF_MHR"/>
    <property type="match status" value="1"/>
</dbReference>
<reference evidence="8" key="1">
    <citation type="submission" date="2023-03" db="EMBL/GenBank/DDBJ databases">
        <title>Near-Complete genome sequence of Lipomyces tetrasporous NRRL Y-64009, an oleaginous yeast capable of growing on lignocellulosic hydrolysates.</title>
        <authorList>
            <consortium name="Lawrence Berkeley National Laboratory"/>
            <person name="Jagtap S.S."/>
            <person name="Liu J.-J."/>
            <person name="Walukiewicz H.E."/>
            <person name="Pangilinan J."/>
            <person name="Lipzen A."/>
            <person name="Ahrendt S."/>
            <person name="Koriabine M."/>
            <person name="Cobaugh K."/>
            <person name="Salamov A."/>
            <person name="Yoshinaga Y."/>
            <person name="Ng V."/>
            <person name="Daum C."/>
            <person name="Grigoriev I.V."/>
            <person name="Slininger P.J."/>
            <person name="Dien B.S."/>
            <person name="Jin Y.-S."/>
            <person name="Rao C.V."/>
        </authorList>
    </citation>
    <scope>NUCLEOTIDE SEQUENCE</scope>
    <source>
        <strain evidence="8">NRRL Y-64009</strain>
    </source>
</reference>
<evidence type="ECO:0000256" key="3">
    <source>
        <dbReference type="ARBA" id="ARBA00023125"/>
    </source>
</evidence>
<organism evidence="8 9">
    <name type="scientific">Lipomyces tetrasporus</name>
    <dbReference type="NCBI Taxonomy" id="54092"/>
    <lineage>
        <taxon>Eukaryota</taxon>
        <taxon>Fungi</taxon>
        <taxon>Dikarya</taxon>
        <taxon>Ascomycota</taxon>
        <taxon>Saccharomycotina</taxon>
        <taxon>Lipomycetes</taxon>
        <taxon>Lipomycetales</taxon>
        <taxon>Lipomycetaceae</taxon>
        <taxon>Lipomyces</taxon>
    </lineage>
</organism>
<evidence type="ECO:0000256" key="6">
    <source>
        <dbReference type="SAM" id="MobiDB-lite"/>
    </source>
</evidence>
<proteinExistence type="predicted"/>
<dbReference type="AlphaFoldDB" id="A0AAD7QYW2"/>
<dbReference type="CDD" id="cd00067">
    <property type="entry name" value="GAL4"/>
    <property type="match status" value="1"/>
</dbReference>
<feature type="region of interest" description="Disordered" evidence="6">
    <location>
        <begin position="237"/>
        <end position="290"/>
    </location>
</feature>
<keyword evidence="2" id="KW-0805">Transcription regulation</keyword>
<feature type="compositionally biased region" description="Basic and acidic residues" evidence="6">
    <location>
        <begin position="241"/>
        <end position="260"/>
    </location>
</feature>
<dbReference type="RefSeq" id="XP_056047429.1">
    <property type="nucleotide sequence ID" value="XM_056186337.1"/>
</dbReference>
<feature type="region of interest" description="Disordered" evidence="6">
    <location>
        <begin position="912"/>
        <end position="944"/>
    </location>
</feature>
<evidence type="ECO:0000313" key="9">
    <source>
        <dbReference type="Proteomes" id="UP001217417"/>
    </source>
</evidence>
<feature type="compositionally biased region" description="Basic and acidic residues" evidence="6">
    <location>
        <begin position="912"/>
        <end position="922"/>
    </location>
</feature>
<evidence type="ECO:0000259" key="7">
    <source>
        <dbReference type="PROSITE" id="PS50048"/>
    </source>
</evidence>
<gene>
    <name evidence="8" type="ORF">POJ06DRAFT_243281</name>
</gene>
<keyword evidence="3" id="KW-0238">DNA-binding</keyword>
<dbReference type="PANTHER" id="PTHR31845">
    <property type="entry name" value="FINGER DOMAIN PROTEIN, PUTATIVE-RELATED"/>
    <property type="match status" value="1"/>
</dbReference>
<dbReference type="InterPro" id="IPR036864">
    <property type="entry name" value="Zn2-C6_fun-type_DNA-bd_sf"/>
</dbReference>
<dbReference type="SMART" id="SM00066">
    <property type="entry name" value="GAL4"/>
    <property type="match status" value="1"/>
</dbReference>
<evidence type="ECO:0000256" key="2">
    <source>
        <dbReference type="ARBA" id="ARBA00023015"/>
    </source>
</evidence>
<dbReference type="PROSITE" id="PS00463">
    <property type="entry name" value="ZN2_CY6_FUNGAL_1"/>
    <property type="match status" value="1"/>
</dbReference>
<feature type="region of interest" description="Disordered" evidence="6">
    <location>
        <begin position="803"/>
        <end position="830"/>
    </location>
</feature>
<feature type="region of interest" description="Disordered" evidence="6">
    <location>
        <begin position="1"/>
        <end position="168"/>
    </location>
</feature>
<evidence type="ECO:0000313" key="8">
    <source>
        <dbReference type="EMBL" id="KAJ8103979.1"/>
    </source>
</evidence>
<dbReference type="Gene3D" id="4.10.240.10">
    <property type="entry name" value="Zn(2)-C6 fungal-type DNA-binding domain"/>
    <property type="match status" value="1"/>
</dbReference>
<feature type="compositionally biased region" description="Low complexity" evidence="6">
    <location>
        <begin position="71"/>
        <end position="90"/>
    </location>
</feature>
<evidence type="ECO:0000256" key="4">
    <source>
        <dbReference type="ARBA" id="ARBA00023163"/>
    </source>
</evidence>
<keyword evidence="4" id="KW-0804">Transcription</keyword>